<feature type="non-terminal residue" evidence="3">
    <location>
        <position position="1"/>
    </location>
</feature>
<keyword evidence="1" id="KW-0472">Membrane</keyword>
<dbReference type="InterPro" id="IPR055743">
    <property type="entry name" value="DUF7319"/>
</dbReference>
<name>A0ABD5S5T7_9EURY</name>
<dbReference type="AlphaFoldDB" id="A0ABD5S5T7"/>
<evidence type="ECO:0000313" key="3">
    <source>
        <dbReference type="EMBL" id="MFC6726528.1"/>
    </source>
</evidence>
<accession>A0ABD5S5T7</accession>
<keyword evidence="1" id="KW-0812">Transmembrane</keyword>
<keyword evidence="1" id="KW-1133">Transmembrane helix</keyword>
<feature type="domain" description="DUF7319" evidence="2">
    <location>
        <begin position="37"/>
        <end position="246"/>
    </location>
</feature>
<dbReference type="Pfam" id="PF24003">
    <property type="entry name" value="DUF7319"/>
    <property type="match status" value="1"/>
</dbReference>
<protein>
    <recommendedName>
        <fullName evidence="2">DUF7319 domain-containing protein</fullName>
    </recommendedName>
</protein>
<feature type="transmembrane region" description="Helical" evidence="1">
    <location>
        <begin position="192"/>
        <end position="213"/>
    </location>
</feature>
<organism evidence="3 4">
    <name type="scientific">Halobium palmae</name>
    <dbReference type="NCBI Taxonomy" id="1776492"/>
    <lineage>
        <taxon>Archaea</taxon>
        <taxon>Methanobacteriati</taxon>
        <taxon>Methanobacteriota</taxon>
        <taxon>Stenosarchaea group</taxon>
        <taxon>Halobacteria</taxon>
        <taxon>Halobacteriales</taxon>
        <taxon>Haloferacaceae</taxon>
        <taxon>Halobium</taxon>
    </lineage>
</organism>
<gene>
    <name evidence="3" type="ORF">ACFQE1_19600</name>
</gene>
<sequence>RDATADPDPDADLDALRREVEEKYDFDDFGPSDMARMSGDEWEAAFDPDTWVTGPELLDRVEADLKSRIATRDVFARLERTERNGERVLLAYSDEGHAVVYPDGSVEGRGTVLRDVKPTVALCSMDDYEPPTPPANYALPDPESVPEGTGQLGNWMLQFMAAAQIVTGLAILALWLFTPYIEFSTDGGGVNIIPPVASLAFVGLGVFLFATVANARLSDRFRAEEYRDRLRTVGGEGDRPAIHPFEGE</sequence>
<keyword evidence="4" id="KW-1185">Reference proteome</keyword>
<dbReference type="Proteomes" id="UP001596328">
    <property type="component" value="Unassembled WGS sequence"/>
</dbReference>
<dbReference type="EMBL" id="JBHSWU010001185">
    <property type="protein sequence ID" value="MFC6726528.1"/>
    <property type="molecule type" value="Genomic_DNA"/>
</dbReference>
<evidence type="ECO:0000259" key="2">
    <source>
        <dbReference type="Pfam" id="PF24003"/>
    </source>
</evidence>
<reference evidence="3 4" key="1">
    <citation type="journal article" date="2019" name="Int. J. Syst. Evol. Microbiol.">
        <title>The Global Catalogue of Microorganisms (GCM) 10K type strain sequencing project: providing services to taxonomists for standard genome sequencing and annotation.</title>
        <authorList>
            <consortium name="The Broad Institute Genomics Platform"/>
            <consortium name="The Broad Institute Genome Sequencing Center for Infectious Disease"/>
            <person name="Wu L."/>
            <person name="Ma J."/>
        </authorList>
    </citation>
    <scope>NUCLEOTIDE SEQUENCE [LARGE SCALE GENOMIC DNA]</scope>
    <source>
        <strain evidence="3 4">NBRC 111368</strain>
    </source>
</reference>
<feature type="transmembrane region" description="Helical" evidence="1">
    <location>
        <begin position="159"/>
        <end position="180"/>
    </location>
</feature>
<feature type="non-terminal residue" evidence="3">
    <location>
        <position position="248"/>
    </location>
</feature>
<comment type="caution">
    <text evidence="3">The sequence shown here is derived from an EMBL/GenBank/DDBJ whole genome shotgun (WGS) entry which is preliminary data.</text>
</comment>
<evidence type="ECO:0000313" key="4">
    <source>
        <dbReference type="Proteomes" id="UP001596328"/>
    </source>
</evidence>
<proteinExistence type="predicted"/>
<evidence type="ECO:0000256" key="1">
    <source>
        <dbReference type="SAM" id="Phobius"/>
    </source>
</evidence>